<gene>
    <name evidence="2" type="ORF">P775_16390</name>
</gene>
<dbReference type="RefSeq" id="WP_099911853.1">
    <property type="nucleotide sequence ID" value="NZ_AWWI01000112.1"/>
</dbReference>
<feature type="signal peptide" evidence="1">
    <location>
        <begin position="1"/>
        <end position="21"/>
    </location>
</feature>
<protein>
    <submittedName>
        <fullName evidence="2">Uncharacterized protein</fullName>
    </submittedName>
</protein>
<comment type="caution">
    <text evidence="2">The sequence shown here is derived from an EMBL/GenBank/DDBJ whole genome shotgun (WGS) entry which is preliminary data.</text>
</comment>
<reference evidence="2 3" key="1">
    <citation type="submission" date="2013-09" db="EMBL/GenBank/DDBJ databases">
        <title>Genome sequencing of Phaeobacter antarcticus sp. nov. SM1211.</title>
        <authorList>
            <person name="Zhang X.-Y."/>
            <person name="Liu C."/>
            <person name="Chen X.-L."/>
            <person name="Xie B.-B."/>
            <person name="Qin Q.-L."/>
            <person name="Rong J.-C."/>
            <person name="Zhang Y.-Z."/>
        </authorList>
    </citation>
    <scope>NUCLEOTIDE SEQUENCE [LARGE SCALE GENOMIC DNA]</scope>
    <source>
        <strain evidence="2 3">SM1211</strain>
    </source>
</reference>
<sequence length="72" mass="7455">MKRTLILSALALSTLAGVASAATPADQAILQRYAPNVEVAALTDAQVSNLLNIVASGDSASDKRTLIQNFVN</sequence>
<evidence type="ECO:0000256" key="1">
    <source>
        <dbReference type="SAM" id="SignalP"/>
    </source>
</evidence>
<keyword evidence="1" id="KW-0732">Signal</keyword>
<accession>A0A2G8RC07</accession>
<feature type="chain" id="PRO_5013587199" evidence="1">
    <location>
        <begin position="22"/>
        <end position="72"/>
    </location>
</feature>
<proteinExistence type="predicted"/>
<evidence type="ECO:0000313" key="3">
    <source>
        <dbReference type="Proteomes" id="UP000231259"/>
    </source>
</evidence>
<name>A0A2G8RC07_9RHOB</name>
<dbReference type="AlphaFoldDB" id="A0A2G8RC07"/>
<keyword evidence="3" id="KW-1185">Reference proteome</keyword>
<evidence type="ECO:0000313" key="2">
    <source>
        <dbReference type="EMBL" id="PIL19089.1"/>
    </source>
</evidence>
<dbReference type="EMBL" id="AWWI01000112">
    <property type="protein sequence ID" value="PIL19089.1"/>
    <property type="molecule type" value="Genomic_DNA"/>
</dbReference>
<organism evidence="2 3">
    <name type="scientific">Puniceibacterium antarcticum</name>
    <dbReference type="NCBI Taxonomy" id="1206336"/>
    <lineage>
        <taxon>Bacteria</taxon>
        <taxon>Pseudomonadati</taxon>
        <taxon>Pseudomonadota</taxon>
        <taxon>Alphaproteobacteria</taxon>
        <taxon>Rhodobacterales</taxon>
        <taxon>Paracoccaceae</taxon>
        <taxon>Puniceibacterium</taxon>
    </lineage>
</organism>
<dbReference type="Proteomes" id="UP000231259">
    <property type="component" value="Unassembled WGS sequence"/>
</dbReference>
<dbReference type="OrthoDB" id="7876553at2"/>